<feature type="compositionally biased region" description="Polar residues" evidence="1">
    <location>
        <begin position="21"/>
        <end position="35"/>
    </location>
</feature>
<evidence type="ECO:0000313" key="2">
    <source>
        <dbReference type="EMBL" id="RNA28874.1"/>
    </source>
</evidence>
<protein>
    <submittedName>
        <fullName evidence="2">Uncharacterized protein</fullName>
    </submittedName>
</protein>
<feature type="region of interest" description="Disordered" evidence="1">
    <location>
        <begin position="1"/>
        <end position="37"/>
    </location>
</feature>
<gene>
    <name evidence="2" type="ORF">BpHYR1_028899</name>
</gene>
<organism evidence="2 3">
    <name type="scientific">Brachionus plicatilis</name>
    <name type="common">Marine rotifer</name>
    <name type="synonym">Brachionus muelleri</name>
    <dbReference type="NCBI Taxonomy" id="10195"/>
    <lineage>
        <taxon>Eukaryota</taxon>
        <taxon>Metazoa</taxon>
        <taxon>Spiralia</taxon>
        <taxon>Gnathifera</taxon>
        <taxon>Rotifera</taxon>
        <taxon>Eurotatoria</taxon>
        <taxon>Monogononta</taxon>
        <taxon>Pseudotrocha</taxon>
        <taxon>Ploima</taxon>
        <taxon>Brachionidae</taxon>
        <taxon>Brachionus</taxon>
    </lineage>
</organism>
<evidence type="ECO:0000256" key="1">
    <source>
        <dbReference type="SAM" id="MobiDB-lite"/>
    </source>
</evidence>
<dbReference type="Proteomes" id="UP000276133">
    <property type="component" value="Unassembled WGS sequence"/>
</dbReference>
<accession>A0A3M7RZ95</accession>
<dbReference type="EMBL" id="REGN01002326">
    <property type="protein sequence ID" value="RNA28874.1"/>
    <property type="molecule type" value="Genomic_DNA"/>
</dbReference>
<comment type="caution">
    <text evidence="2">The sequence shown here is derived from an EMBL/GenBank/DDBJ whole genome shotgun (WGS) entry which is preliminary data.</text>
</comment>
<name>A0A3M7RZ95_BRAPC</name>
<proteinExistence type="predicted"/>
<sequence>MKISGSKTKVNKISKKEGEKNSNITKSFGSSSGTNIGLGIRNRHFRNFVKKQCRFRFFDSEIEQNHNSMVSKISNIALYKAVLSINNSFGNLNADYVKSKNYDLIILSIIK</sequence>
<reference evidence="2 3" key="1">
    <citation type="journal article" date="2018" name="Sci. Rep.">
        <title>Genomic signatures of local adaptation to the degree of environmental predictability in rotifers.</title>
        <authorList>
            <person name="Franch-Gras L."/>
            <person name="Hahn C."/>
            <person name="Garcia-Roger E.M."/>
            <person name="Carmona M.J."/>
            <person name="Serra M."/>
            <person name="Gomez A."/>
        </authorList>
    </citation>
    <scope>NUCLEOTIDE SEQUENCE [LARGE SCALE GENOMIC DNA]</scope>
    <source>
        <strain evidence="2">HYR1</strain>
    </source>
</reference>
<dbReference type="AlphaFoldDB" id="A0A3M7RZ95"/>
<evidence type="ECO:0000313" key="3">
    <source>
        <dbReference type="Proteomes" id="UP000276133"/>
    </source>
</evidence>
<keyword evidence="3" id="KW-1185">Reference proteome</keyword>